<evidence type="ECO:0000256" key="3">
    <source>
        <dbReference type="ARBA" id="ARBA00022723"/>
    </source>
</evidence>
<dbReference type="GO" id="GO:0008270">
    <property type="term" value="F:zinc ion binding"/>
    <property type="evidence" value="ECO:0007669"/>
    <property type="project" value="UniProtKB-UniRule"/>
</dbReference>
<evidence type="ECO:0000256" key="6">
    <source>
        <dbReference type="HAMAP-Rule" id="MF_01871"/>
    </source>
</evidence>
<accession>A0A975F8V2</accession>
<comment type="subunit">
    <text evidence="6">Forms a complex with DabB.</text>
</comment>
<sequence length="1073" mass="121121">MSHAGQVHQQPSQRFAHLLEHLAHILPGQAPLRDFVHHNTLHGFQHLPFPQALKQMHEITGAYGYWPVARFREQFQRGRIDAADLDAVLQADAGLDAGLDASAVIFTHAEGAVTRGDVYRAALIHPIKAISPSQFVWQVEENRVLERFGELWAGCLEALSLQHYLLHSEELMTFSPERAVRLFAAELAQTAETSMEERLVQDAQRLLLDWVGQVGTHYTVRSLLLAVTGEDIMHSVRPLLLRQMGAWLDQGLAAWTNAERAPRLFAAWREASLNDLTPLLEDLPDWREHLASLPDEPAAVIVAELQRLGIPEAHWDGYLECLALEMPGWSGMFLWREQHPGYGGERAAAVDMLDYLALRLVLEHLFARRLCRRIWWMEANVDVIRGRFRRHWAEFLVRYYTFQQPLPEYLLTPAQQLIRHTRPRVYEDQQWEQLAHQMWTWAQVGNGSVGAAYHHGWRLFRLMQHLKVDAATVRSLSHEQLASIFACLDAMDEERAGFLWLQAYERHYREQIFNAVVNNHGRGMWRNREQRPQAQLVFCMDEREEGIRRHLEELNPQIETLGAAAFFNLPMNWQGLDDKDVTKLCPVPVIPVHLVREIPDIADDDLDLRQHQLRVSWRKRLFAHLQHVTRHHLLLGTLSQMLLAPASLGIMLGKSYLPLGFGQWVKGLRRKVDKPIPTTLEYIALQSNTERSSAQNQMGFTDAEQADKVGGFLRMIGLTDGFAPLVVIMGHGSTSQNNPHAAAYECGACSGRHSGPNARVFAAMANRGEVRELLAAQGLVIPADTWFVGAEHDTCDEHIPWFDTHKIPAAWQQPLQQLQALLEEASRHSAHERCRKLASAPRKPSLQQAAAHIASRAVDYSQARPELGHATNAWALIGRRAVTRGSFLDRRCFLISYDCTRDPDGKILENILLSAGPVGAGINLEYYFSTVNNERYGAGTKVTHNLTGLFGVMEGVFSDLRTGLPQQMIEIHEPMRLLVVVEAKAALVGEIYARQPPLQELIGGGWLLLAVKDPDSAAIDWFVPGTGFVRWEGDVSELATVERSAQWYSGDYGHLSPALVTANAVTLETHHAQ</sequence>
<reference evidence="7" key="1">
    <citation type="submission" date="2021-04" db="EMBL/GenBank/DDBJ databases">
        <title>Genomics, taxonomy and metabolism of representatives of sulfur bacteria of the genus Thiothrix: Thiothrix fructosivorans QT, Thiothrix unzii A1T and three new species, Thiothrix subterranea sp. nov., Thiothrix litoralis sp. nov. and 'Candidatus Thiothrix anitrata' sp. nov.</title>
        <authorList>
            <person name="Ravin N.V."/>
            <person name="Smolyakov D."/>
            <person name="Rudenko T.S."/>
            <person name="Mardanov A.V."/>
            <person name="Beletsky A.V."/>
            <person name="Markov N.D."/>
            <person name="Fomenkov A.I."/>
            <person name="Roberts R.J."/>
            <person name="Karnachuk O.V."/>
            <person name="Novikov A."/>
            <person name="Grabovich M.Y."/>
        </authorList>
    </citation>
    <scope>NUCLEOTIDE SEQUENCE</scope>
    <source>
        <strain evidence="7">A1</strain>
    </source>
</reference>
<comment type="subcellular location">
    <subcellularLocation>
        <location evidence="6">Cell membrane</location>
        <topology evidence="6">Peripheral membrane protein</topology>
    </subcellularLocation>
</comment>
<evidence type="ECO:0000256" key="5">
    <source>
        <dbReference type="ARBA" id="ARBA00023136"/>
    </source>
</evidence>
<dbReference type="KEGG" id="tun:J9260_15225"/>
<evidence type="ECO:0000256" key="2">
    <source>
        <dbReference type="ARBA" id="ARBA00022475"/>
    </source>
</evidence>
<keyword evidence="2 6" id="KW-1003">Cell membrane</keyword>
<protein>
    <recommendedName>
        <fullName evidence="6">Probable inorganic carbon transporter subunit DabA</fullName>
    </recommendedName>
</protein>
<dbReference type="EMBL" id="CP072793">
    <property type="protein sequence ID" value="QTR53039.1"/>
    <property type="molecule type" value="Genomic_DNA"/>
</dbReference>
<name>A0A975F8V2_9GAMM</name>
<keyword evidence="4 6" id="KW-0862">Zinc</keyword>
<feature type="binding site" evidence="6">
    <location>
        <position position="746"/>
    </location>
    <ligand>
        <name>Zn(2+)</name>
        <dbReference type="ChEBI" id="CHEBI:29105"/>
    </ligand>
</feature>
<dbReference type="Pfam" id="PF10070">
    <property type="entry name" value="DabA"/>
    <property type="match status" value="1"/>
</dbReference>
<feature type="binding site" evidence="6">
    <location>
        <position position="539"/>
    </location>
    <ligand>
        <name>Zn(2+)</name>
        <dbReference type="ChEBI" id="CHEBI:29105"/>
    </ligand>
</feature>
<comment type="similarity">
    <text evidence="6">Belongs to the inorganic carbon transporter (TC 9.A.2) DabA family.</text>
</comment>
<organism evidence="7 8">
    <name type="scientific">Thiothrix unzii</name>
    <dbReference type="NCBI Taxonomy" id="111769"/>
    <lineage>
        <taxon>Bacteria</taxon>
        <taxon>Pseudomonadati</taxon>
        <taxon>Pseudomonadota</taxon>
        <taxon>Gammaproteobacteria</taxon>
        <taxon>Thiotrichales</taxon>
        <taxon>Thiotrichaceae</taxon>
        <taxon>Thiothrix</taxon>
    </lineage>
</organism>
<dbReference type="PANTHER" id="PTHR38344">
    <property type="entry name" value="UPF0753 PROTEIN AQ_863"/>
    <property type="match status" value="1"/>
</dbReference>
<dbReference type="AlphaFoldDB" id="A0A975F8V2"/>
<evidence type="ECO:0000313" key="8">
    <source>
        <dbReference type="Proteomes" id="UP000672009"/>
    </source>
</evidence>
<keyword evidence="1 6" id="KW-0813">Transport</keyword>
<keyword evidence="8" id="KW-1185">Reference proteome</keyword>
<dbReference type="InterPro" id="IPR018752">
    <property type="entry name" value="DabA"/>
</dbReference>
<dbReference type="PANTHER" id="PTHR38344:SF1">
    <property type="entry name" value="INORGANIC CARBON TRANSPORTER SUBUNIT DABA-RELATED"/>
    <property type="match status" value="1"/>
</dbReference>
<dbReference type="GO" id="GO:0005886">
    <property type="term" value="C:plasma membrane"/>
    <property type="evidence" value="ECO:0007669"/>
    <property type="project" value="UniProtKB-SubCell"/>
</dbReference>
<evidence type="ECO:0000256" key="1">
    <source>
        <dbReference type="ARBA" id="ARBA00022448"/>
    </source>
</evidence>
<evidence type="ECO:0000313" key="7">
    <source>
        <dbReference type="EMBL" id="QTR53039.1"/>
    </source>
</evidence>
<evidence type="ECO:0000256" key="4">
    <source>
        <dbReference type="ARBA" id="ARBA00022833"/>
    </source>
</evidence>
<dbReference type="RefSeq" id="WP_210218566.1">
    <property type="nucleotide sequence ID" value="NZ_CP072793.1"/>
</dbReference>
<gene>
    <name evidence="6" type="primary">dabA</name>
    <name evidence="7" type="ORF">J9260_15225</name>
</gene>
<comment type="function">
    <text evidence="6">Part of an energy-coupled inorganic carbon pump.</text>
</comment>
<feature type="binding site" evidence="6">
    <location>
        <position position="731"/>
    </location>
    <ligand>
        <name>Zn(2+)</name>
        <dbReference type="ChEBI" id="CHEBI:29105"/>
    </ligand>
</feature>
<proteinExistence type="inferred from homology"/>
<feature type="binding site" evidence="6">
    <location>
        <position position="541"/>
    </location>
    <ligand>
        <name>Zn(2+)</name>
        <dbReference type="ChEBI" id="CHEBI:29105"/>
    </ligand>
</feature>
<dbReference type="Proteomes" id="UP000672009">
    <property type="component" value="Chromosome"/>
</dbReference>
<keyword evidence="3 6" id="KW-0479">Metal-binding</keyword>
<keyword evidence="5 6" id="KW-0472">Membrane</keyword>
<dbReference type="HAMAP" id="MF_01871">
    <property type="entry name" value="DabA"/>
    <property type="match status" value="1"/>
</dbReference>
<comment type="cofactor">
    <cofactor evidence="6">
        <name>Zn(2+)</name>
        <dbReference type="ChEBI" id="CHEBI:29105"/>
    </cofactor>
</comment>